<comment type="caution">
    <text evidence="1">The sequence shown here is derived from an EMBL/GenBank/DDBJ whole genome shotgun (WGS) entry which is preliminary data.</text>
</comment>
<dbReference type="EMBL" id="BQNB010017893">
    <property type="protein sequence ID" value="GJT68381.1"/>
    <property type="molecule type" value="Genomic_DNA"/>
</dbReference>
<evidence type="ECO:0000313" key="1">
    <source>
        <dbReference type="EMBL" id="GJT68381.1"/>
    </source>
</evidence>
<evidence type="ECO:0000313" key="2">
    <source>
        <dbReference type="Proteomes" id="UP001151760"/>
    </source>
</evidence>
<keyword evidence="2" id="KW-1185">Reference proteome</keyword>
<sequence>MDGIKEVVSENQSAFVPGRRITDNILITQELIHHYHRNRGPPRGKFPVKYLGVPLISSRILNRDCKILVEKATNRIGDWKNKSLSYAGRLQLCKSVISSMQVYWASVLIILKCIILDIQQLIRGFLWCNDALKREKAKVAWDVICLLKKEEFDSSKAHLFDGILYNTGRVATVLREGFSIKNCVADLVVDNTWIWPQAWLLNAPDLGLIAVPVLDEPCPDLHQWRASNGKLSAFSVSCAWEELRLRGVEVSWYQIP</sequence>
<accession>A0ABQ5FYL0</accession>
<dbReference type="PANTHER" id="PTHR33116:SF84">
    <property type="entry name" value="RNA-DIRECTED DNA POLYMERASE"/>
    <property type="match status" value="1"/>
</dbReference>
<evidence type="ECO:0008006" key="3">
    <source>
        <dbReference type="Google" id="ProtNLM"/>
    </source>
</evidence>
<dbReference type="PANTHER" id="PTHR33116">
    <property type="entry name" value="REVERSE TRANSCRIPTASE ZINC-BINDING DOMAIN-CONTAINING PROTEIN-RELATED-RELATED"/>
    <property type="match status" value="1"/>
</dbReference>
<reference evidence="1" key="1">
    <citation type="journal article" date="2022" name="Int. J. Mol. Sci.">
        <title>Draft Genome of Tanacetum Coccineum: Genomic Comparison of Closely Related Tanacetum-Family Plants.</title>
        <authorList>
            <person name="Yamashiro T."/>
            <person name="Shiraishi A."/>
            <person name="Nakayama K."/>
            <person name="Satake H."/>
        </authorList>
    </citation>
    <scope>NUCLEOTIDE SEQUENCE</scope>
</reference>
<proteinExistence type="predicted"/>
<protein>
    <recommendedName>
        <fullName evidence="3">Reverse transcriptase domain-containing protein</fullName>
    </recommendedName>
</protein>
<gene>
    <name evidence="1" type="ORF">Tco_1019861</name>
</gene>
<dbReference type="Proteomes" id="UP001151760">
    <property type="component" value="Unassembled WGS sequence"/>
</dbReference>
<reference evidence="1" key="2">
    <citation type="submission" date="2022-01" db="EMBL/GenBank/DDBJ databases">
        <authorList>
            <person name="Yamashiro T."/>
            <person name="Shiraishi A."/>
            <person name="Satake H."/>
            <person name="Nakayama K."/>
        </authorList>
    </citation>
    <scope>NUCLEOTIDE SEQUENCE</scope>
</reference>
<organism evidence="1 2">
    <name type="scientific">Tanacetum coccineum</name>
    <dbReference type="NCBI Taxonomy" id="301880"/>
    <lineage>
        <taxon>Eukaryota</taxon>
        <taxon>Viridiplantae</taxon>
        <taxon>Streptophyta</taxon>
        <taxon>Embryophyta</taxon>
        <taxon>Tracheophyta</taxon>
        <taxon>Spermatophyta</taxon>
        <taxon>Magnoliopsida</taxon>
        <taxon>eudicotyledons</taxon>
        <taxon>Gunneridae</taxon>
        <taxon>Pentapetalae</taxon>
        <taxon>asterids</taxon>
        <taxon>campanulids</taxon>
        <taxon>Asterales</taxon>
        <taxon>Asteraceae</taxon>
        <taxon>Asteroideae</taxon>
        <taxon>Anthemideae</taxon>
        <taxon>Anthemidinae</taxon>
        <taxon>Tanacetum</taxon>
    </lineage>
</organism>
<name>A0ABQ5FYL0_9ASTR</name>